<keyword evidence="1" id="KW-1133">Transmembrane helix</keyword>
<sequence length="192" mass="21440">MDLKSLLSNPKQRIMFLVVLLVLVGLIGGYYVVTNYILVPSEETVVTTPRRVTSIETYTLAQLLETLTRQTSVVFTYSRVELGRSNPFIPVIDLTPKKQVSQVPQSTPSSVNITVTPKAPLESTKTWYSNFKLTGIVMGKDRRYAIIEEGDRGYVLREGEFLKNDIYVSKISDSSVVLKRGNAYATLKLGGE</sequence>
<gene>
    <name evidence="2" type="ORF">ENU78_04130</name>
</gene>
<proteinExistence type="predicted"/>
<evidence type="ECO:0000313" key="2">
    <source>
        <dbReference type="EMBL" id="HGK23624.1"/>
    </source>
</evidence>
<evidence type="ECO:0000256" key="1">
    <source>
        <dbReference type="SAM" id="Phobius"/>
    </source>
</evidence>
<comment type="caution">
    <text evidence="2">The sequence shown here is derived from an EMBL/GenBank/DDBJ whole genome shotgun (WGS) entry which is preliminary data.</text>
</comment>
<dbReference type="EMBL" id="DTDV01000012">
    <property type="protein sequence ID" value="HGK23624.1"/>
    <property type="molecule type" value="Genomic_DNA"/>
</dbReference>
<feature type="transmembrane region" description="Helical" evidence="1">
    <location>
        <begin position="14"/>
        <end position="33"/>
    </location>
</feature>
<keyword evidence="1" id="KW-0472">Membrane</keyword>
<dbReference type="AlphaFoldDB" id="A0A7C3KR73"/>
<accession>A0A7C3KR73</accession>
<name>A0A7C3KR73_DICTH</name>
<keyword evidence="1" id="KW-0812">Transmembrane</keyword>
<organism evidence="2">
    <name type="scientific">Dictyoglomus thermophilum</name>
    <dbReference type="NCBI Taxonomy" id="14"/>
    <lineage>
        <taxon>Bacteria</taxon>
        <taxon>Pseudomonadati</taxon>
        <taxon>Dictyoglomota</taxon>
        <taxon>Dictyoglomia</taxon>
        <taxon>Dictyoglomales</taxon>
        <taxon>Dictyoglomaceae</taxon>
        <taxon>Dictyoglomus</taxon>
    </lineage>
</organism>
<dbReference type="Gene3D" id="2.30.30.830">
    <property type="match status" value="1"/>
</dbReference>
<reference evidence="2" key="1">
    <citation type="journal article" date="2020" name="mSystems">
        <title>Genome- and Community-Level Interaction Insights into Carbon Utilization and Element Cycling Functions of Hydrothermarchaeota in Hydrothermal Sediment.</title>
        <authorList>
            <person name="Zhou Z."/>
            <person name="Liu Y."/>
            <person name="Xu W."/>
            <person name="Pan J."/>
            <person name="Luo Z.H."/>
            <person name="Li M."/>
        </authorList>
    </citation>
    <scope>NUCLEOTIDE SEQUENCE [LARGE SCALE GENOMIC DNA]</scope>
    <source>
        <strain evidence="2">SpSt-70</strain>
    </source>
</reference>
<dbReference type="RefSeq" id="WP_149123271.1">
    <property type="nucleotide sequence ID" value="NZ_VTFL01000008.1"/>
</dbReference>
<protein>
    <submittedName>
        <fullName evidence="2">Uncharacterized protein</fullName>
    </submittedName>
</protein>